<proteinExistence type="predicted"/>
<dbReference type="EMBL" id="KY126370">
    <property type="protein sequence ID" value="ARB02482.1"/>
    <property type="molecule type" value="Genomic_DNA"/>
</dbReference>
<reference evidence="1" key="1">
    <citation type="submission" date="2016-11" db="EMBL/GenBank/DDBJ databases">
        <title>Evolution of class 1 integrons: mobilization and dispersal via food-borne bacteria.</title>
        <authorList>
            <person name="Ghaly T.M."/>
            <person name="Chow L."/>
            <person name="Asher A.J."/>
            <person name="Waldron L.S."/>
            <person name="Gillings M.R."/>
        </authorList>
    </citation>
    <scope>NUCLEOTIDE SEQUENCE</scope>
    <source>
        <strain evidence="1">MN201516</strain>
        <plasmid evidence="1">pOP-I</plasmid>
    </source>
</reference>
<gene>
    <name evidence="1" type="ORF">MN016</name>
</gene>
<organism evidence="1">
    <name type="scientific">Enterobacter cloacae subsp. cloacae</name>
    <dbReference type="NCBI Taxonomy" id="336306"/>
    <lineage>
        <taxon>Bacteria</taxon>
        <taxon>Pseudomonadati</taxon>
        <taxon>Pseudomonadota</taxon>
        <taxon>Gammaproteobacteria</taxon>
        <taxon>Enterobacterales</taxon>
        <taxon>Enterobacteriaceae</taxon>
        <taxon>Enterobacter</taxon>
        <taxon>Enterobacter cloacae complex</taxon>
    </lineage>
</organism>
<keyword evidence="1" id="KW-0456">Lyase</keyword>
<dbReference type="GO" id="GO:0016829">
    <property type="term" value="F:lyase activity"/>
    <property type="evidence" value="ECO:0007669"/>
    <property type="project" value="UniProtKB-KW"/>
</dbReference>
<sequence>MAVRNNPWKTELKVARSQRNKLKTMSEKLKDMCCEWDGLSGWLETESERLAESIDQHLEALDEQIHNWSTGRSDPD</sequence>
<name>A0A217EVW5_ENTCL</name>
<geneLocation type="plasmid" evidence="1">
    <name>pOP-I</name>
</geneLocation>
<keyword evidence="1" id="KW-0670">Pyruvate</keyword>
<protein>
    <submittedName>
        <fullName evidence="1">Pyruvate formate-lyase domain protein</fullName>
    </submittedName>
</protein>
<evidence type="ECO:0000313" key="1">
    <source>
        <dbReference type="EMBL" id="ARB02482.1"/>
    </source>
</evidence>
<keyword evidence="1" id="KW-0614">Plasmid</keyword>
<dbReference type="AlphaFoldDB" id="A0A217EVW5"/>
<dbReference type="RefSeq" id="WP_045891847.1">
    <property type="nucleotide sequence ID" value="NZ_KY126370.1"/>
</dbReference>
<accession>A0A217EVW5</accession>